<feature type="compositionally biased region" description="Basic and acidic residues" evidence="4">
    <location>
        <begin position="417"/>
        <end position="430"/>
    </location>
</feature>
<reference evidence="6" key="1">
    <citation type="journal article" date="2012" name="PLoS Genet.">
        <title>The genomes of the fungal plant pathogens Cladosporium fulvum and Dothistroma septosporum reveal adaptation to different hosts and lifestyles but also signatures of common ancestry.</title>
        <authorList>
            <person name="de Wit P.J.G.M."/>
            <person name="van der Burgt A."/>
            <person name="Oekmen B."/>
            <person name="Stergiopoulos I."/>
            <person name="Abd-Elsalam K.A."/>
            <person name="Aerts A.L."/>
            <person name="Bahkali A.H."/>
            <person name="Beenen H.G."/>
            <person name="Chettri P."/>
            <person name="Cox M.P."/>
            <person name="Datema E."/>
            <person name="de Vries R.P."/>
            <person name="Dhillon B."/>
            <person name="Ganley A.R."/>
            <person name="Griffiths S.A."/>
            <person name="Guo Y."/>
            <person name="Hamelin R.C."/>
            <person name="Henrissat B."/>
            <person name="Kabir M.S."/>
            <person name="Jashni M.K."/>
            <person name="Kema G."/>
            <person name="Klaubauf S."/>
            <person name="Lapidus A."/>
            <person name="Levasseur A."/>
            <person name="Lindquist E."/>
            <person name="Mehrabi R."/>
            <person name="Ohm R.A."/>
            <person name="Owen T.J."/>
            <person name="Salamov A."/>
            <person name="Schwelm A."/>
            <person name="Schijlen E."/>
            <person name="Sun H."/>
            <person name="van den Burg H.A."/>
            <person name="van Ham R.C.H.J."/>
            <person name="Zhang S."/>
            <person name="Goodwin S.B."/>
            <person name="Grigoriev I.V."/>
            <person name="Collemare J."/>
            <person name="Bradshaw R.E."/>
        </authorList>
    </citation>
    <scope>NUCLEOTIDE SEQUENCE [LARGE SCALE GENOMIC DNA]</scope>
    <source>
        <strain evidence="6">NZE10 / CBS 128990</strain>
    </source>
</reference>
<dbReference type="PROSITE" id="PS00678">
    <property type="entry name" value="WD_REPEATS_1"/>
    <property type="match status" value="1"/>
</dbReference>
<dbReference type="OrthoDB" id="20669at2759"/>
<dbReference type="PANTHER" id="PTHR43991:SF12">
    <property type="entry name" value="WD REPEAT PROTEIN (AFU_ORTHOLOGUE AFUA_8G05640)"/>
    <property type="match status" value="1"/>
</dbReference>
<protein>
    <submittedName>
        <fullName evidence="5">Uncharacterized protein</fullName>
    </submittedName>
</protein>
<dbReference type="SMART" id="SM00320">
    <property type="entry name" value="WD40"/>
    <property type="match status" value="1"/>
</dbReference>
<accession>N1PMT8</accession>
<dbReference type="PROSITE" id="PS50294">
    <property type="entry name" value="WD_REPEATS_REGION"/>
    <property type="match status" value="1"/>
</dbReference>
<feature type="region of interest" description="Disordered" evidence="4">
    <location>
        <begin position="1"/>
        <end position="28"/>
    </location>
</feature>
<evidence type="ECO:0000313" key="5">
    <source>
        <dbReference type="EMBL" id="EME44233.1"/>
    </source>
</evidence>
<evidence type="ECO:0000256" key="3">
    <source>
        <dbReference type="PROSITE-ProRule" id="PRU00221"/>
    </source>
</evidence>
<dbReference type="InterPro" id="IPR019775">
    <property type="entry name" value="WD40_repeat_CS"/>
</dbReference>
<keyword evidence="2" id="KW-0677">Repeat</keyword>
<dbReference type="InterPro" id="IPR036322">
    <property type="entry name" value="WD40_repeat_dom_sf"/>
</dbReference>
<evidence type="ECO:0000256" key="2">
    <source>
        <dbReference type="ARBA" id="ARBA00022737"/>
    </source>
</evidence>
<dbReference type="InterPro" id="IPR001680">
    <property type="entry name" value="WD40_rpt"/>
</dbReference>
<feature type="region of interest" description="Disordered" evidence="4">
    <location>
        <begin position="408"/>
        <end position="433"/>
    </location>
</feature>
<dbReference type="PROSITE" id="PS50082">
    <property type="entry name" value="WD_REPEATS_2"/>
    <property type="match status" value="1"/>
</dbReference>
<sequence length="447" mass="49178">MHDKRLPRYDPGLQPSIRTGRSHDRITRQQVRSHEVDIQGLRWTLIGPSRRDASVARDLLHPSRFSSSYLTYPNSSCPVEQERQFSFHSFLPGHRAKFNHYQLRNVLTGCDRNSLLYAAGNEVKQASLSCPSVNKTIMDLSSSANCAAGFRITCLSATRVSVHSGSNNAKVLLAGGFYGEYAVLGLDNSPAAPAVGFVTHAYNGLVTHIHSYPDRRSGLTQAVFCSNDCKVRIMDVRRLQFTNSFEYANAVNCTATSPDGRLRVLVGDSQETLITDAERGTTLLTLKEHADHAFACDWSPDGRYVATGAQDGTVLVWDARNWAKPLNHLDSAMTCARSLTFTDDGALVAAENNDVVRVYDSGTYDTWQEVRFFGPIAGLTLLDGGAELVIANADKTVGGFLTFERTPQGGNHGSYGKRMEMGDANGSDRRRHERSIAASDIIDDLYF</sequence>
<dbReference type="PANTHER" id="PTHR43991">
    <property type="entry name" value="WD REPEAT PROTEIN (AFU_ORTHOLOGUE AFUA_8G05640)-RELATED"/>
    <property type="match status" value="1"/>
</dbReference>
<organism evidence="5 6">
    <name type="scientific">Dothistroma septosporum (strain NZE10 / CBS 128990)</name>
    <name type="common">Red band needle blight fungus</name>
    <name type="synonym">Mycosphaerella pini</name>
    <dbReference type="NCBI Taxonomy" id="675120"/>
    <lineage>
        <taxon>Eukaryota</taxon>
        <taxon>Fungi</taxon>
        <taxon>Dikarya</taxon>
        <taxon>Ascomycota</taxon>
        <taxon>Pezizomycotina</taxon>
        <taxon>Dothideomycetes</taxon>
        <taxon>Dothideomycetidae</taxon>
        <taxon>Mycosphaerellales</taxon>
        <taxon>Mycosphaerellaceae</taxon>
        <taxon>Dothistroma</taxon>
    </lineage>
</organism>
<dbReference type="AlphaFoldDB" id="N1PMT8"/>
<dbReference type="Proteomes" id="UP000016933">
    <property type="component" value="Unassembled WGS sequence"/>
</dbReference>
<keyword evidence="1 3" id="KW-0853">WD repeat</keyword>
<proteinExistence type="predicted"/>
<evidence type="ECO:0000256" key="4">
    <source>
        <dbReference type="SAM" id="MobiDB-lite"/>
    </source>
</evidence>
<dbReference type="Gene3D" id="2.130.10.10">
    <property type="entry name" value="YVTN repeat-like/Quinoprotein amine dehydrogenase"/>
    <property type="match status" value="1"/>
</dbReference>
<reference evidence="5 6" key="2">
    <citation type="journal article" date="2012" name="PLoS Pathog.">
        <title>Diverse lifestyles and strategies of plant pathogenesis encoded in the genomes of eighteen Dothideomycetes fungi.</title>
        <authorList>
            <person name="Ohm R.A."/>
            <person name="Feau N."/>
            <person name="Henrissat B."/>
            <person name="Schoch C.L."/>
            <person name="Horwitz B.A."/>
            <person name="Barry K.W."/>
            <person name="Condon B.J."/>
            <person name="Copeland A.C."/>
            <person name="Dhillon B."/>
            <person name="Glaser F."/>
            <person name="Hesse C.N."/>
            <person name="Kosti I."/>
            <person name="LaButti K."/>
            <person name="Lindquist E.A."/>
            <person name="Lucas S."/>
            <person name="Salamov A.A."/>
            <person name="Bradshaw R.E."/>
            <person name="Ciuffetti L."/>
            <person name="Hamelin R.C."/>
            <person name="Kema G.H.J."/>
            <person name="Lawrence C."/>
            <person name="Scott J.A."/>
            <person name="Spatafora J.W."/>
            <person name="Turgeon B.G."/>
            <person name="de Wit P.J.G.M."/>
            <person name="Zhong S."/>
            <person name="Goodwin S.B."/>
            <person name="Grigoriev I.V."/>
        </authorList>
    </citation>
    <scope>NUCLEOTIDE SEQUENCE [LARGE SCALE GENOMIC DNA]</scope>
    <source>
        <strain evidence="6">NZE10 / CBS 128990</strain>
    </source>
</reference>
<evidence type="ECO:0000256" key="1">
    <source>
        <dbReference type="ARBA" id="ARBA00022574"/>
    </source>
</evidence>
<keyword evidence="6" id="KW-1185">Reference proteome</keyword>
<gene>
    <name evidence="5" type="ORF">DOTSEDRAFT_130419</name>
</gene>
<dbReference type="STRING" id="675120.N1PMT8"/>
<dbReference type="eggNOG" id="ENOG502QPI7">
    <property type="taxonomic scope" value="Eukaryota"/>
</dbReference>
<dbReference type="InterPro" id="IPR015943">
    <property type="entry name" value="WD40/YVTN_repeat-like_dom_sf"/>
</dbReference>
<evidence type="ECO:0000313" key="6">
    <source>
        <dbReference type="Proteomes" id="UP000016933"/>
    </source>
</evidence>
<dbReference type="HOGENOM" id="CLU_010671_0_1_1"/>
<dbReference type="OMA" id="HITHFQL"/>
<feature type="repeat" description="WD" evidence="3">
    <location>
        <begin position="286"/>
        <end position="321"/>
    </location>
</feature>
<name>N1PMT8_DOTSN</name>
<dbReference type="Pfam" id="PF00400">
    <property type="entry name" value="WD40"/>
    <property type="match status" value="1"/>
</dbReference>
<dbReference type="SUPFAM" id="SSF50978">
    <property type="entry name" value="WD40 repeat-like"/>
    <property type="match status" value="1"/>
</dbReference>
<dbReference type="EMBL" id="KB446539">
    <property type="protein sequence ID" value="EME44233.1"/>
    <property type="molecule type" value="Genomic_DNA"/>
</dbReference>